<protein>
    <submittedName>
        <fullName evidence="4">Outer membrane beta-barrel protein</fullName>
    </submittedName>
</protein>
<sequence length="278" mass="31121">MLINRLNLALLFALTSTTTFAATDNTYQHDVSLVYASSTDEFSDGSWDADYRYYFTPVSQDTAPYALSGFLAQSSNISVGYNVSEHSDFYLISGEYVFDSKWFIGLNYGMIDSDYQETNNYGAKLGYYFNANSAVYLKYSTDNTDLAYGTYYKGEIDVDTVGLGIRSFIPLESTAGVDLYADLGYSHSESSSSFDFGSNYYHHTSNDTSLNLGARWFINKSWAVGASHTIQDEDDPSTIYTSYYWRITDFISAQTSISKFIDSDADDVFIALGINGRF</sequence>
<dbReference type="Pfam" id="PF13505">
    <property type="entry name" value="OMP_b-brl"/>
    <property type="match status" value="1"/>
</dbReference>
<name>A0ABV4W0B9_9GAMM</name>
<comment type="caution">
    <text evidence="4">The sequence shown here is derived from an EMBL/GenBank/DDBJ whole genome shotgun (WGS) entry which is preliminary data.</text>
</comment>
<evidence type="ECO:0000313" key="5">
    <source>
        <dbReference type="Proteomes" id="UP001576726"/>
    </source>
</evidence>
<feature type="signal peptide" evidence="2">
    <location>
        <begin position="1"/>
        <end position="21"/>
    </location>
</feature>
<keyword evidence="5" id="KW-1185">Reference proteome</keyword>
<reference evidence="4 5" key="1">
    <citation type="submission" date="2024-09" db="EMBL/GenBank/DDBJ databases">
        <authorList>
            <person name="Zhang Y."/>
        </authorList>
    </citation>
    <scope>NUCLEOTIDE SEQUENCE [LARGE SCALE GENOMIC DNA]</scope>
    <source>
        <strain evidence="4 5">SH314</strain>
    </source>
</reference>
<feature type="chain" id="PRO_5046436917" evidence="2">
    <location>
        <begin position="22"/>
        <end position="278"/>
    </location>
</feature>
<accession>A0ABV4W0B9</accession>
<gene>
    <name evidence="4" type="ORF">ACE02L_19195</name>
</gene>
<dbReference type="RefSeq" id="WP_374920152.1">
    <property type="nucleotide sequence ID" value="NZ_JBHFGJ010000013.1"/>
</dbReference>
<evidence type="ECO:0000259" key="3">
    <source>
        <dbReference type="Pfam" id="PF13505"/>
    </source>
</evidence>
<proteinExistence type="predicted"/>
<dbReference type="InterPro" id="IPR011250">
    <property type="entry name" value="OMP/PagP_B-barrel"/>
</dbReference>
<organism evidence="4 5">
    <name type="scientific">Shewanella seohaensis</name>
    <dbReference type="NCBI Taxonomy" id="755175"/>
    <lineage>
        <taxon>Bacteria</taxon>
        <taxon>Pseudomonadati</taxon>
        <taxon>Pseudomonadota</taxon>
        <taxon>Gammaproteobacteria</taxon>
        <taxon>Alteromonadales</taxon>
        <taxon>Shewanellaceae</taxon>
        <taxon>Shewanella</taxon>
    </lineage>
</organism>
<dbReference type="Proteomes" id="UP001576726">
    <property type="component" value="Unassembled WGS sequence"/>
</dbReference>
<evidence type="ECO:0000256" key="1">
    <source>
        <dbReference type="ARBA" id="ARBA00022729"/>
    </source>
</evidence>
<feature type="domain" description="Outer membrane protein beta-barrel" evidence="3">
    <location>
        <begin position="101"/>
        <end position="235"/>
    </location>
</feature>
<evidence type="ECO:0000313" key="4">
    <source>
        <dbReference type="EMBL" id="MFB2654873.1"/>
    </source>
</evidence>
<dbReference type="Gene3D" id="2.40.160.20">
    <property type="match status" value="1"/>
</dbReference>
<keyword evidence="1 2" id="KW-0732">Signal</keyword>
<dbReference type="InterPro" id="IPR027385">
    <property type="entry name" value="Beta-barrel_OMP"/>
</dbReference>
<dbReference type="EMBL" id="JBHFGJ010000013">
    <property type="protein sequence ID" value="MFB2654873.1"/>
    <property type="molecule type" value="Genomic_DNA"/>
</dbReference>
<dbReference type="SUPFAM" id="SSF56925">
    <property type="entry name" value="OMPA-like"/>
    <property type="match status" value="1"/>
</dbReference>
<evidence type="ECO:0000256" key="2">
    <source>
        <dbReference type="SAM" id="SignalP"/>
    </source>
</evidence>